<sequence length="44" mass="5245">MPRVTRSIYELRMFRRETLLWTIILNRCPAPLSRSPMLHSNACN</sequence>
<dbReference type="EMBL" id="GBRH01277722">
    <property type="protein sequence ID" value="JAD20173.1"/>
    <property type="molecule type" value="Transcribed_RNA"/>
</dbReference>
<proteinExistence type="predicted"/>
<dbReference type="AlphaFoldDB" id="A0A0A8Y5D6"/>
<name>A0A0A8Y5D6_ARUDO</name>
<evidence type="ECO:0000313" key="1">
    <source>
        <dbReference type="EMBL" id="JAD20173.1"/>
    </source>
</evidence>
<protein>
    <submittedName>
        <fullName evidence="1">Uncharacterized protein</fullName>
    </submittedName>
</protein>
<reference evidence="1" key="2">
    <citation type="journal article" date="2015" name="Data Brief">
        <title>Shoot transcriptome of the giant reed, Arundo donax.</title>
        <authorList>
            <person name="Barrero R.A."/>
            <person name="Guerrero F.D."/>
            <person name="Moolhuijzen P."/>
            <person name="Goolsby J.A."/>
            <person name="Tidwell J."/>
            <person name="Bellgard S.E."/>
            <person name="Bellgard M.I."/>
        </authorList>
    </citation>
    <scope>NUCLEOTIDE SEQUENCE</scope>
    <source>
        <tissue evidence="1">Shoot tissue taken approximately 20 cm above the soil surface</tissue>
    </source>
</reference>
<reference evidence="1" key="1">
    <citation type="submission" date="2014-09" db="EMBL/GenBank/DDBJ databases">
        <authorList>
            <person name="Magalhaes I.L.F."/>
            <person name="Oliveira U."/>
            <person name="Santos F.R."/>
            <person name="Vidigal T.H.D.A."/>
            <person name="Brescovit A.D."/>
            <person name="Santos A.J."/>
        </authorList>
    </citation>
    <scope>NUCLEOTIDE SEQUENCE</scope>
    <source>
        <tissue evidence="1">Shoot tissue taken approximately 20 cm above the soil surface</tissue>
    </source>
</reference>
<organism evidence="1">
    <name type="scientific">Arundo donax</name>
    <name type="common">Giant reed</name>
    <name type="synonym">Donax arundinaceus</name>
    <dbReference type="NCBI Taxonomy" id="35708"/>
    <lineage>
        <taxon>Eukaryota</taxon>
        <taxon>Viridiplantae</taxon>
        <taxon>Streptophyta</taxon>
        <taxon>Embryophyta</taxon>
        <taxon>Tracheophyta</taxon>
        <taxon>Spermatophyta</taxon>
        <taxon>Magnoliopsida</taxon>
        <taxon>Liliopsida</taxon>
        <taxon>Poales</taxon>
        <taxon>Poaceae</taxon>
        <taxon>PACMAD clade</taxon>
        <taxon>Arundinoideae</taxon>
        <taxon>Arundineae</taxon>
        <taxon>Arundo</taxon>
    </lineage>
</organism>
<accession>A0A0A8Y5D6</accession>